<keyword evidence="4" id="KW-0408">Iron</keyword>
<keyword evidence="2" id="KW-0349">Heme</keyword>
<evidence type="ECO:0000313" key="7">
    <source>
        <dbReference type="Proteomes" id="UP001218788"/>
    </source>
</evidence>
<organism evidence="6 7">
    <name type="scientific">Alteromonas gilva</name>
    <dbReference type="NCBI Taxonomy" id="2987522"/>
    <lineage>
        <taxon>Bacteria</taxon>
        <taxon>Pseudomonadati</taxon>
        <taxon>Pseudomonadota</taxon>
        <taxon>Gammaproteobacteria</taxon>
        <taxon>Alteromonadales</taxon>
        <taxon>Alteromonadaceae</taxon>
        <taxon>Alteromonas/Salinimonas group</taxon>
        <taxon>Alteromonas</taxon>
    </lineage>
</organism>
<evidence type="ECO:0000256" key="1">
    <source>
        <dbReference type="ARBA" id="ARBA00022448"/>
    </source>
</evidence>
<feature type="chain" id="PRO_5045800696" evidence="5">
    <location>
        <begin position="22"/>
        <end position="139"/>
    </location>
</feature>
<reference evidence="6 7" key="1">
    <citation type="submission" date="2022-10" db="EMBL/GenBank/DDBJ databases">
        <title>Alteromonas sp. chi3 Genome sequencing.</title>
        <authorList>
            <person name="Park S."/>
        </authorList>
    </citation>
    <scope>NUCLEOTIDE SEQUENCE [LARGE SCALE GENOMIC DNA]</scope>
    <source>
        <strain evidence="7">chi3</strain>
    </source>
</reference>
<dbReference type="PROSITE" id="PS51257">
    <property type="entry name" value="PROKAR_LIPOPROTEIN"/>
    <property type="match status" value="1"/>
</dbReference>
<dbReference type="Pfam" id="PF01152">
    <property type="entry name" value="Bac_globin"/>
    <property type="match status" value="1"/>
</dbReference>
<keyword evidence="7" id="KW-1185">Reference proteome</keyword>
<evidence type="ECO:0000256" key="3">
    <source>
        <dbReference type="ARBA" id="ARBA00022723"/>
    </source>
</evidence>
<evidence type="ECO:0000256" key="5">
    <source>
        <dbReference type="SAM" id="SignalP"/>
    </source>
</evidence>
<dbReference type="InterPro" id="IPR009050">
    <property type="entry name" value="Globin-like_sf"/>
</dbReference>
<evidence type="ECO:0000313" key="6">
    <source>
        <dbReference type="EMBL" id="MDC8830531.1"/>
    </source>
</evidence>
<sequence length="139" mass="15736">MVKRIPALIALLLLISGCASRSTTLYEQLGGQAKINEIVENFVYEIEYNDTILPYFADSDIERFVAKFSEQLCVFSGGPCEYSGDTMEQVHGGMNITEAHFNLTVDLFINAMNKANVPHRLQNQLINRMTHTRAQMLYL</sequence>
<dbReference type="RefSeq" id="WP_273639456.1">
    <property type="nucleotide sequence ID" value="NZ_JAQQXP010000001.1"/>
</dbReference>
<gene>
    <name evidence="6" type="ORF">OIK42_07110</name>
</gene>
<dbReference type="CDD" id="cd00454">
    <property type="entry name" value="TrHb1_N"/>
    <property type="match status" value="1"/>
</dbReference>
<protein>
    <submittedName>
        <fullName evidence="6">Group 1 truncated hemoglobin</fullName>
    </submittedName>
</protein>
<dbReference type="InterPro" id="IPR012292">
    <property type="entry name" value="Globin/Proto"/>
</dbReference>
<feature type="signal peptide" evidence="5">
    <location>
        <begin position="1"/>
        <end position="21"/>
    </location>
</feature>
<proteinExistence type="predicted"/>
<comment type="caution">
    <text evidence="6">The sequence shown here is derived from an EMBL/GenBank/DDBJ whole genome shotgun (WGS) entry which is preliminary data.</text>
</comment>
<dbReference type="SUPFAM" id="SSF46458">
    <property type="entry name" value="Globin-like"/>
    <property type="match status" value="1"/>
</dbReference>
<evidence type="ECO:0000256" key="2">
    <source>
        <dbReference type="ARBA" id="ARBA00022617"/>
    </source>
</evidence>
<dbReference type="Proteomes" id="UP001218788">
    <property type="component" value="Unassembled WGS sequence"/>
</dbReference>
<dbReference type="Gene3D" id="1.10.490.10">
    <property type="entry name" value="Globins"/>
    <property type="match status" value="1"/>
</dbReference>
<accession>A0ABT5L219</accession>
<dbReference type="EMBL" id="JAQQXP010000001">
    <property type="protein sequence ID" value="MDC8830531.1"/>
    <property type="molecule type" value="Genomic_DNA"/>
</dbReference>
<name>A0ABT5L219_9ALTE</name>
<keyword evidence="3" id="KW-0479">Metal-binding</keyword>
<evidence type="ECO:0000256" key="4">
    <source>
        <dbReference type="ARBA" id="ARBA00023004"/>
    </source>
</evidence>
<dbReference type="InterPro" id="IPR001486">
    <property type="entry name" value="Hemoglobin_trunc"/>
</dbReference>
<keyword evidence="5" id="KW-0732">Signal</keyword>
<keyword evidence="1" id="KW-0813">Transport</keyword>